<sequence length="146" mass="16206">MAVHVGPLYLDGAAGWPGQHAVQPARLRDSTPIRAALETFRDADLALIISREVFRDYVSQGPGRPRPSEFREVAVKEKKQSYQAYLHVPRFDVHDMATTPPSPPDGESPLPLSSTIGSMKNQVKRGNINISQRDMHVTPDPKRGKK</sequence>
<comment type="caution">
    <text evidence="2">The sequence shown here is derived from an EMBL/GenBank/DDBJ whole genome shotgun (WGS) entry which is preliminary data.</text>
</comment>
<dbReference type="EMBL" id="BAAATE010000014">
    <property type="protein sequence ID" value="GAA2672113.1"/>
    <property type="molecule type" value="Genomic_DNA"/>
</dbReference>
<accession>A0ABP6EMJ8</accession>
<evidence type="ECO:0000313" key="2">
    <source>
        <dbReference type="EMBL" id="GAA2672113.1"/>
    </source>
</evidence>
<feature type="compositionally biased region" description="Basic and acidic residues" evidence="1">
    <location>
        <begin position="133"/>
        <end position="146"/>
    </location>
</feature>
<organism evidence="2 3">
    <name type="scientific">Nonomuraea recticatena</name>
    <dbReference type="NCBI Taxonomy" id="46178"/>
    <lineage>
        <taxon>Bacteria</taxon>
        <taxon>Bacillati</taxon>
        <taxon>Actinomycetota</taxon>
        <taxon>Actinomycetes</taxon>
        <taxon>Streptosporangiales</taxon>
        <taxon>Streptosporangiaceae</taxon>
        <taxon>Nonomuraea</taxon>
    </lineage>
</organism>
<evidence type="ECO:0000256" key="1">
    <source>
        <dbReference type="SAM" id="MobiDB-lite"/>
    </source>
</evidence>
<protein>
    <submittedName>
        <fullName evidence="2">Uncharacterized protein</fullName>
    </submittedName>
</protein>
<evidence type="ECO:0000313" key="3">
    <source>
        <dbReference type="Proteomes" id="UP001501666"/>
    </source>
</evidence>
<proteinExistence type="predicted"/>
<dbReference type="Proteomes" id="UP001501666">
    <property type="component" value="Unassembled WGS sequence"/>
</dbReference>
<gene>
    <name evidence="2" type="ORF">GCM10010412_051970</name>
</gene>
<name>A0ABP6EMJ8_9ACTN</name>
<reference evidence="3" key="1">
    <citation type="journal article" date="2019" name="Int. J. Syst. Evol. Microbiol.">
        <title>The Global Catalogue of Microorganisms (GCM) 10K type strain sequencing project: providing services to taxonomists for standard genome sequencing and annotation.</title>
        <authorList>
            <consortium name="The Broad Institute Genomics Platform"/>
            <consortium name="The Broad Institute Genome Sequencing Center for Infectious Disease"/>
            <person name="Wu L."/>
            <person name="Ma J."/>
        </authorList>
    </citation>
    <scope>NUCLEOTIDE SEQUENCE [LARGE SCALE GENOMIC DNA]</scope>
    <source>
        <strain evidence="3">JCM 6835</strain>
    </source>
</reference>
<feature type="region of interest" description="Disordered" evidence="1">
    <location>
        <begin position="94"/>
        <end position="146"/>
    </location>
</feature>
<keyword evidence="3" id="KW-1185">Reference proteome</keyword>